<accession>A0A0D1XL05</accession>
<dbReference type="AlphaFoldDB" id="A0A0D1XL05"/>
<evidence type="ECO:0000313" key="2">
    <source>
        <dbReference type="EMBL" id="KIV88881.1"/>
    </source>
</evidence>
<keyword evidence="3" id="KW-1185">Reference proteome</keyword>
<reference evidence="2 3" key="1">
    <citation type="submission" date="2015-01" db="EMBL/GenBank/DDBJ databases">
        <title>The Genome Sequence of Exophiala mesophila CBS40295.</title>
        <authorList>
            <consortium name="The Broad Institute Genomics Platform"/>
            <person name="Cuomo C."/>
            <person name="de Hoog S."/>
            <person name="Gorbushina A."/>
            <person name="Stielow B."/>
            <person name="Teixiera M."/>
            <person name="Abouelleil A."/>
            <person name="Chapman S.B."/>
            <person name="Priest M."/>
            <person name="Young S.K."/>
            <person name="Wortman J."/>
            <person name="Nusbaum C."/>
            <person name="Birren B."/>
        </authorList>
    </citation>
    <scope>NUCLEOTIDE SEQUENCE [LARGE SCALE GENOMIC DNA]</scope>
    <source>
        <strain evidence="2 3">CBS 40295</strain>
    </source>
</reference>
<feature type="region of interest" description="Disordered" evidence="1">
    <location>
        <begin position="62"/>
        <end position="83"/>
    </location>
</feature>
<dbReference type="HOGENOM" id="CLU_2049713_0_0_1"/>
<dbReference type="GeneID" id="27326359"/>
<evidence type="ECO:0000313" key="3">
    <source>
        <dbReference type="Proteomes" id="UP000054302"/>
    </source>
</evidence>
<proteinExistence type="predicted"/>
<dbReference type="VEuPathDB" id="FungiDB:PV10_08514"/>
<name>A0A0D1XL05_EXOME</name>
<dbReference type="EMBL" id="KN847525">
    <property type="protein sequence ID" value="KIV88881.1"/>
    <property type="molecule type" value="Genomic_DNA"/>
</dbReference>
<organism evidence="2 3">
    <name type="scientific">Exophiala mesophila</name>
    <name type="common">Black yeast-like fungus</name>
    <dbReference type="NCBI Taxonomy" id="212818"/>
    <lineage>
        <taxon>Eukaryota</taxon>
        <taxon>Fungi</taxon>
        <taxon>Dikarya</taxon>
        <taxon>Ascomycota</taxon>
        <taxon>Pezizomycotina</taxon>
        <taxon>Eurotiomycetes</taxon>
        <taxon>Chaetothyriomycetidae</taxon>
        <taxon>Chaetothyriales</taxon>
        <taxon>Herpotrichiellaceae</taxon>
        <taxon>Exophiala</taxon>
    </lineage>
</organism>
<dbReference type="RefSeq" id="XP_016220455.1">
    <property type="nucleotide sequence ID" value="XM_016373544.1"/>
</dbReference>
<dbReference type="Proteomes" id="UP000054302">
    <property type="component" value="Unassembled WGS sequence"/>
</dbReference>
<gene>
    <name evidence="2" type="ORF">PV10_08514</name>
</gene>
<evidence type="ECO:0000256" key="1">
    <source>
        <dbReference type="SAM" id="MobiDB-lite"/>
    </source>
</evidence>
<protein>
    <submittedName>
        <fullName evidence="2">Uncharacterized protein</fullName>
    </submittedName>
</protein>
<sequence length="120" mass="14111">MLHITNRLKTTYILLSSGRFWWTTHHMDGRSLYQIEYFETETGPFLEECFHEVMVMVDMARRKEDAQSTGPADTNPRPLLPYHISEIGTPWESATRIRRKEQRLKNTLQGLNAPYIRANT</sequence>